<feature type="compositionally biased region" description="Gly residues" evidence="1">
    <location>
        <begin position="55"/>
        <end position="66"/>
    </location>
</feature>
<evidence type="ECO:0000256" key="1">
    <source>
        <dbReference type="SAM" id="MobiDB-lite"/>
    </source>
</evidence>
<protein>
    <submittedName>
        <fullName evidence="2">Uncharacterized protein</fullName>
    </submittedName>
</protein>
<comment type="caution">
    <text evidence="2">The sequence shown here is derived from an EMBL/GenBank/DDBJ whole genome shotgun (WGS) entry which is preliminary data.</text>
</comment>
<feature type="compositionally biased region" description="Basic and acidic residues" evidence="1">
    <location>
        <begin position="1168"/>
        <end position="1187"/>
    </location>
</feature>
<feature type="compositionally biased region" description="Low complexity" evidence="1">
    <location>
        <begin position="741"/>
        <end position="752"/>
    </location>
</feature>
<feature type="region of interest" description="Disordered" evidence="1">
    <location>
        <begin position="732"/>
        <end position="752"/>
    </location>
</feature>
<evidence type="ECO:0000313" key="2">
    <source>
        <dbReference type="EMBL" id="OLQ10787.1"/>
    </source>
</evidence>
<reference evidence="2 3" key="1">
    <citation type="submission" date="2016-02" db="EMBL/GenBank/DDBJ databases">
        <title>Genome analysis of coral dinoflagellate symbionts highlights evolutionary adaptations to a symbiotic lifestyle.</title>
        <authorList>
            <person name="Aranda M."/>
            <person name="Li Y."/>
            <person name="Liew Y.J."/>
            <person name="Baumgarten S."/>
            <person name="Simakov O."/>
            <person name="Wilson M."/>
            <person name="Piel J."/>
            <person name="Ashoor H."/>
            <person name="Bougouffa S."/>
            <person name="Bajic V.B."/>
            <person name="Ryu T."/>
            <person name="Ravasi T."/>
            <person name="Bayer T."/>
            <person name="Micklem G."/>
            <person name="Kim H."/>
            <person name="Bhak J."/>
            <person name="Lajeunesse T.C."/>
            <person name="Voolstra C.R."/>
        </authorList>
    </citation>
    <scope>NUCLEOTIDE SEQUENCE [LARGE SCALE GENOMIC DNA]</scope>
    <source>
        <strain evidence="2 3">CCMP2467</strain>
    </source>
</reference>
<feature type="compositionally biased region" description="Acidic residues" evidence="1">
    <location>
        <begin position="39"/>
        <end position="50"/>
    </location>
</feature>
<gene>
    <name evidence="2" type="ORF">AK812_SmicGene5491</name>
</gene>
<keyword evidence="3" id="KW-1185">Reference proteome</keyword>
<feature type="region of interest" description="Disordered" evidence="1">
    <location>
        <begin position="1"/>
        <end position="77"/>
    </location>
</feature>
<dbReference type="EMBL" id="LSRX01000072">
    <property type="protein sequence ID" value="OLQ10787.1"/>
    <property type="molecule type" value="Genomic_DNA"/>
</dbReference>
<organism evidence="2 3">
    <name type="scientific">Symbiodinium microadriaticum</name>
    <name type="common">Dinoflagellate</name>
    <name type="synonym">Zooxanthella microadriatica</name>
    <dbReference type="NCBI Taxonomy" id="2951"/>
    <lineage>
        <taxon>Eukaryota</taxon>
        <taxon>Sar</taxon>
        <taxon>Alveolata</taxon>
        <taxon>Dinophyceae</taxon>
        <taxon>Suessiales</taxon>
        <taxon>Symbiodiniaceae</taxon>
        <taxon>Symbiodinium</taxon>
    </lineage>
</organism>
<accession>A0A1Q9ETQ0</accession>
<dbReference type="OrthoDB" id="10611990at2759"/>
<evidence type="ECO:0000313" key="3">
    <source>
        <dbReference type="Proteomes" id="UP000186817"/>
    </source>
</evidence>
<sequence length="1329" mass="149896">MPPPPSQQPEPDLDNDPIELGSGGDAPAPPRGGTSVPVPEDDSSDLDMPDESGNNDGGHPPGGGPSGPGPGYGPSPDELHFPWSITMRRLLLADVPVLPARFCRLLLIRVHAVHIRTMFLKLKRERPILWGHRLFCCLVSQPGRRIPYLRVTFQLLTSQLHRLLGLLRFQEPPVPDADGDSDSDATVAYREVGLLALACGDEDVLIRLPGSFKVDPSFVPLDDDGFASWSTKQDKVKAGTVTPAMQQKYAKEIRAAKLEEFKSNLDNVDKNGYFSKFKARWVCRGFQDKFAWDQQTDSYSGEHYNLSSRPVVVQLPPDIGLPPWMVGLCLRPVYGLNDAPRRWWKRLDKFLRSVGMEPTRADRCTYVAYDGIEGKKNKSYLSTGSFSSEKEPEPEPSGYLKDLALHAMSCYAYDEESRSTSDLAEERSYMSCSDIAQCFNTETKKMVDYAWRPVTDGKLLGFLGSVARMAMPWSLIEPKLSVIRNPPTRQENKPCYLEEEAEVLVSLFLPEKASYKVESLSELSPELVDQLLEHFVDPAHGSPSKGRKTVGVMSLHVDDLIISGTEKFLTWFLKKIREHFTVGHEDKNDLTFTGQRVCWVKDAQGNKKYISIDQKLCVSELEEIVIPKHLKDIDACDKSLHTSYRSLLGSMNWLQSRTQFQACYQFSRLASASAAPTVGHCKELDMLRRQIRSETVELRLWKDISGLDAEIHIRTDANNLDPAMATEAEVRFGADSESRHPGGSSPSGEVPSGAVQKYWKPNMGCNIRVDLSTGVPEYKEYLESISWAIRCGLRHCGGDNTIVYYGSQTRKFPKAIWPAMIKVKPDSVPLYLAHQTVSAYFPFGEMAVTRLIEGQLAFLHHVRNYEGAHPGTRLLQRKRCWKLEFLNCCLRALPAEQLNEIAASIEEVAALKGQPHGWAVKNSKTLSHALRHNQQLKLGKYLEASMEQLDDATSLRPFSWEPPKFFAFLTANSKTRFQTWISPIAFAQRERRQLHLFGRHEGGSSPSGEAGDTVHGKVDATRLQQEEELRDIIQKARYNPWHFFHHGLLHRKDSSGNKMYAPYGDALVKTTPFSSLPADTRKLLGSEYNWASWLSDPLSGYGVHFFLKGFELGKMQGNMLIELNLKGKAYSERCKSHFDKGEGNDVTTLLQELSHAQHREFAPSYDDIGFKIPEETDPRSKKPKQDDPDYATKLMLHEAFCLERDVWAELKAIRSDFSTAVCAVSQACGQDFFSYVQKHWQNLEVRRKYKIQTPENYTLYDSSLKEPWNASLVLAALDKQLREMGTPSLVSAFGKKAHADLISYENLRAQRAREIDGLYTRPFDDIVVE</sequence>
<feature type="region of interest" description="Disordered" evidence="1">
    <location>
        <begin position="1168"/>
        <end position="1188"/>
    </location>
</feature>
<proteinExistence type="predicted"/>
<name>A0A1Q9ETQ0_SYMMI</name>
<dbReference type="Proteomes" id="UP000186817">
    <property type="component" value="Unassembled WGS sequence"/>
</dbReference>